<protein>
    <submittedName>
        <fullName evidence="1">Lipoprotein releasing system transmembrane protein LolC</fullName>
    </submittedName>
</protein>
<keyword evidence="1" id="KW-0472">Membrane</keyword>
<dbReference type="Proteomes" id="UP000018198">
    <property type="component" value="Unassembled WGS sequence"/>
</dbReference>
<evidence type="ECO:0000313" key="2">
    <source>
        <dbReference type="Proteomes" id="UP000018198"/>
    </source>
</evidence>
<sequence length="100" mass="11243">MLGPIPSQRKIYQPHYMVNVIPLTLSNPGIAGKFYKINPHMVNIGGKTRGDFGIHADRNVPGTAGCIGIESEKEWVEFKALMLDYQRAGLRQIPLLFSYR</sequence>
<evidence type="ECO:0000313" key="1">
    <source>
        <dbReference type="EMBL" id="CCQ63289.1"/>
    </source>
</evidence>
<dbReference type="EMBL" id="CAQM01000685">
    <property type="protein sequence ID" value="CCQ63289.1"/>
    <property type="molecule type" value="Genomic_DNA"/>
</dbReference>
<reference evidence="1 2" key="1">
    <citation type="submission" date="2013-01" db="EMBL/GenBank/DDBJ databases">
        <authorList>
            <person name="Bench S."/>
        </authorList>
    </citation>
    <scope>NUCLEOTIDE SEQUENCE [LARGE SCALE GENOMIC DNA]</scope>
    <source>
        <strain evidence="1 2">WH 0401</strain>
    </source>
</reference>
<organism evidence="1 2">
    <name type="scientific">Crocosphaera watsonii WH 0401</name>
    <dbReference type="NCBI Taxonomy" id="555881"/>
    <lineage>
        <taxon>Bacteria</taxon>
        <taxon>Bacillati</taxon>
        <taxon>Cyanobacteriota</taxon>
        <taxon>Cyanophyceae</taxon>
        <taxon>Oscillatoriophycideae</taxon>
        <taxon>Chroococcales</taxon>
        <taxon>Aphanothecaceae</taxon>
        <taxon>Crocosphaera</taxon>
    </lineage>
</organism>
<gene>
    <name evidence="1" type="ORF">CWATWH0401_3503</name>
</gene>
<keyword evidence="1" id="KW-0812">Transmembrane</keyword>
<keyword evidence="1" id="KW-0449">Lipoprotein</keyword>
<name>T2JE38_CROWT</name>
<dbReference type="AlphaFoldDB" id="T2JE38"/>
<comment type="caution">
    <text evidence="1">The sequence shown here is derived from an EMBL/GenBank/DDBJ whole genome shotgun (WGS) entry which is preliminary data.</text>
</comment>
<accession>T2JE38</accession>
<dbReference type="RefSeq" id="WP_021836425.1">
    <property type="nucleotide sequence ID" value="NZ_CAQM01000685.1"/>
</dbReference>
<reference evidence="1 2" key="2">
    <citation type="submission" date="2013-09" db="EMBL/GenBank/DDBJ databases">
        <title>Whole genome comparison of six Crocosphaera watsonii strains with differing phenotypes.</title>
        <authorList>
            <person name="Bench S.R."/>
            <person name="Heller P."/>
            <person name="Frank I."/>
            <person name="Arciniega M."/>
            <person name="Shilova I.N."/>
            <person name="Zehr J.P."/>
        </authorList>
    </citation>
    <scope>NUCLEOTIDE SEQUENCE [LARGE SCALE GENOMIC DNA]</scope>
    <source>
        <strain evidence="1 2">WH 0401</strain>
    </source>
</reference>
<proteinExistence type="predicted"/>